<organism evidence="7 8">
    <name type="scientific">Purpureocillium lavendulum</name>
    <dbReference type="NCBI Taxonomy" id="1247861"/>
    <lineage>
        <taxon>Eukaryota</taxon>
        <taxon>Fungi</taxon>
        <taxon>Dikarya</taxon>
        <taxon>Ascomycota</taxon>
        <taxon>Pezizomycotina</taxon>
        <taxon>Sordariomycetes</taxon>
        <taxon>Hypocreomycetidae</taxon>
        <taxon>Hypocreales</taxon>
        <taxon>Ophiocordycipitaceae</taxon>
        <taxon>Purpureocillium</taxon>
    </lineage>
</organism>
<dbReference type="PANTHER" id="PTHR11654">
    <property type="entry name" value="OLIGOPEPTIDE TRANSPORTER-RELATED"/>
    <property type="match status" value="1"/>
</dbReference>
<protein>
    <submittedName>
        <fullName evidence="7">Di/tri peptide transporter 2</fullName>
    </submittedName>
</protein>
<feature type="transmembrane region" description="Helical" evidence="6">
    <location>
        <begin position="376"/>
        <end position="399"/>
    </location>
</feature>
<feature type="transmembrane region" description="Helical" evidence="6">
    <location>
        <begin position="405"/>
        <end position="426"/>
    </location>
</feature>
<evidence type="ECO:0000256" key="6">
    <source>
        <dbReference type="SAM" id="Phobius"/>
    </source>
</evidence>
<evidence type="ECO:0000313" key="8">
    <source>
        <dbReference type="Proteomes" id="UP001163105"/>
    </source>
</evidence>
<dbReference type="InterPro" id="IPR000109">
    <property type="entry name" value="POT_fam"/>
</dbReference>
<feature type="transmembrane region" description="Helical" evidence="6">
    <location>
        <begin position="137"/>
        <end position="157"/>
    </location>
</feature>
<evidence type="ECO:0000313" key="7">
    <source>
        <dbReference type="EMBL" id="KAJ6438375.1"/>
    </source>
</evidence>
<feature type="transmembrane region" description="Helical" evidence="6">
    <location>
        <begin position="22"/>
        <end position="44"/>
    </location>
</feature>
<dbReference type="Pfam" id="PF00854">
    <property type="entry name" value="PTR2"/>
    <property type="match status" value="1"/>
</dbReference>
<sequence length="459" mass="49911">MYLTPLVGVYIADSYLGRYKTILYSAVLYLLGITVLFATSFHAATRAHTGLPGLITAIIFLGLGTGGFKPNIDPLLLDQYTEKFQRVKTLKTGERVIVDPQISITNIMYIYFNLALVGCLSGIPTTWLALKVGFWSAFLLPVCVFLVAIVLLVTGGGKYVEAQPEPVLGHAFKAVVIAIRHGGKVDAAKPSALRARYGVSNVPYDDEFVDELKRGLYACRILIPQPIAYLCYIQATNNLVSQAATMETHGLPNDILYNFTLLFGIVNTYVIRAFLLPYLRRKKIPFGPVRRITTGFICGSLGISYAAVVQKIVYSAGPCCDAPLACPESQGGLIPNRVNVMIQLPVYLGLATFEVLVQTASYEYAYTKAPKRLKGVVTAMVILTIAVASALGIAVARAAYGPGLITMYACLGGSFFAATVLFWYFCRNNDKLENDFFALDITVDAARAEKEKGASPGLE</sequence>
<keyword evidence="5 6" id="KW-0472">Membrane</keyword>
<keyword evidence="4 6" id="KW-1133">Transmembrane helix</keyword>
<comment type="caution">
    <text evidence="7">The sequence shown here is derived from an EMBL/GenBank/DDBJ whole genome shotgun (WGS) entry which is preliminary data.</text>
</comment>
<evidence type="ECO:0000256" key="4">
    <source>
        <dbReference type="ARBA" id="ARBA00022989"/>
    </source>
</evidence>
<dbReference type="GO" id="GO:0016020">
    <property type="term" value="C:membrane"/>
    <property type="evidence" value="ECO:0007669"/>
    <property type="project" value="UniProtKB-SubCell"/>
</dbReference>
<feature type="transmembrane region" description="Helical" evidence="6">
    <location>
        <begin position="108"/>
        <end position="130"/>
    </location>
</feature>
<dbReference type="Gene3D" id="1.20.1250.20">
    <property type="entry name" value="MFS general substrate transporter like domains"/>
    <property type="match status" value="1"/>
</dbReference>
<name>A0AB34FJB1_9HYPO</name>
<accession>A0AB34FJB1</accession>
<evidence type="ECO:0000256" key="5">
    <source>
        <dbReference type="ARBA" id="ARBA00023136"/>
    </source>
</evidence>
<comment type="subcellular location">
    <subcellularLocation>
        <location evidence="1">Membrane</location>
        <topology evidence="1">Multi-pass membrane protein</topology>
    </subcellularLocation>
</comment>
<feature type="transmembrane region" description="Helical" evidence="6">
    <location>
        <begin position="255"/>
        <end position="275"/>
    </location>
</feature>
<evidence type="ECO:0000256" key="1">
    <source>
        <dbReference type="ARBA" id="ARBA00004141"/>
    </source>
</evidence>
<reference evidence="7" key="1">
    <citation type="submission" date="2023-01" db="EMBL/GenBank/DDBJ databases">
        <title>The growth and conidiation of Purpureocillium lavendulum are regulated by nitrogen source and histone H3K14 acetylation.</title>
        <authorList>
            <person name="Tang P."/>
            <person name="Han J."/>
            <person name="Zhang C."/>
            <person name="Tang P."/>
            <person name="Qi F."/>
            <person name="Zhang K."/>
            <person name="Liang L."/>
        </authorList>
    </citation>
    <scope>NUCLEOTIDE SEQUENCE</scope>
    <source>
        <strain evidence="7">YMF1.00683</strain>
    </source>
</reference>
<dbReference type="Proteomes" id="UP001163105">
    <property type="component" value="Unassembled WGS sequence"/>
</dbReference>
<feature type="transmembrane region" description="Helical" evidence="6">
    <location>
        <begin position="51"/>
        <end position="68"/>
    </location>
</feature>
<dbReference type="SUPFAM" id="SSF103473">
    <property type="entry name" value="MFS general substrate transporter"/>
    <property type="match status" value="1"/>
</dbReference>
<proteinExistence type="inferred from homology"/>
<dbReference type="GO" id="GO:0022857">
    <property type="term" value="F:transmembrane transporter activity"/>
    <property type="evidence" value="ECO:0007669"/>
    <property type="project" value="InterPro"/>
</dbReference>
<dbReference type="InterPro" id="IPR036259">
    <property type="entry name" value="MFS_trans_sf"/>
</dbReference>
<dbReference type="EMBL" id="JAQHRD010000008">
    <property type="protein sequence ID" value="KAJ6438375.1"/>
    <property type="molecule type" value="Genomic_DNA"/>
</dbReference>
<evidence type="ECO:0000256" key="2">
    <source>
        <dbReference type="ARBA" id="ARBA00005982"/>
    </source>
</evidence>
<dbReference type="AlphaFoldDB" id="A0AB34FJB1"/>
<gene>
    <name evidence="7" type="ORF">O9K51_08967</name>
</gene>
<keyword evidence="8" id="KW-1185">Reference proteome</keyword>
<comment type="similarity">
    <text evidence="2">Belongs to the major facilitator superfamily. Proton-dependent oligopeptide transporter (POT/PTR) (TC 2.A.17) family.</text>
</comment>
<evidence type="ECO:0000256" key="3">
    <source>
        <dbReference type="ARBA" id="ARBA00022692"/>
    </source>
</evidence>
<keyword evidence="3 6" id="KW-0812">Transmembrane</keyword>